<dbReference type="PANTHER" id="PTHR43248:SF25">
    <property type="entry name" value="AB HYDROLASE-1 DOMAIN-CONTAINING PROTEIN-RELATED"/>
    <property type="match status" value="1"/>
</dbReference>
<dbReference type="InParanoid" id="A0A136J4N6"/>
<dbReference type="GO" id="GO:0016787">
    <property type="term" value="F:hydrolase activity"/>
    <property type="evidence" value="ECO:0007669"/>
    <property type="project" value="UniProtKB-KW"/>
</dbReference>
<dbReference type="STRING" id="196109.A0A136J4N6"/>
<evidence type="ECO:0000313" key="7">
    <source>
        <dbReference type="EMBL" id="KXJ92122.1"/>
    </source>
</evidence>
<dbReference type="InterPro" id="IPR051601">
    <property type="entry name" value="Serine_prot/Carboxylest_S33"/>
</dbReference>
<dbReference type="EMBL" id="KQ964249">
    <property type="protein sequence ID" value="KXJ92122.1"/>
    <property type="molecule type" value="Genomic_DNA"/>
</dbReference>
<dbReference type="InterPro" id="IPR013595">
    <property type="entry name" value="Pept_S33_TAP-like_C"/>
</dbReference>
<keyword evidence="4" id="KW-0472">Membrane</keyword>
<gene>
    <name evidence="7" type="ORF">Micbo1qcDRAFT_195061</name>
</gene>
<keyword evidence="2 7" id="KW-0378">Hydrolase</keyword>
<keyword evidence="4" id="KW-1133">Transmembrane helix</keyword>
<keyword evidence="8" id="KW-1185">Reference proteome</keyword>
<sequence length="584" mass="65009">MDVKQPLLGEAAPSTTSPSEASPARRARSWLLVVALAAIGPLIWSLNHYVLHQLPGRVGASGHIVQRLYPGESVPWSECGQVGRHAVECSSLQVPMDHYGTSVSKHKTFTVPLIRLRGRDGAHNLLLNPGGPGGSGIEFLYRKGAELREIVGDGFHLLSFDPRGVNSSQPQARCYPDTETEQKMSQIKGKWVLGQDNNPELYAWSTNFGKACVDTLGEYGEYVNTPQTAADMNSILDAVGQDDMYYWGFSYGTLLGQTYATLFPERSHRVIIDGVANQFDWFNRPLDAETVEDTEAVLDGFLDECAKAGDKCGLSAVAKTKQDLWDRVLAFGEGLQEQPLSIYINKTVYGTVDWTNLFHDTIFPLLYRPSEWPALAGNLTGLLQGNATEFLLHHGSAQRFPRTDESFFVVYFNDGASGFGRWPEGYKALNDILVPFYNGTMFRSTNTKVYFMKQQWPVPRTHRYVPRTGVETAHPLLMLTTTYDPVCPMISARNASAAFVDSRIIEVRGYGHCSLAIPSKCIAHHVRKFLYNGTLPEAHHTRCERDGEYFPSLDSPVEAAGTDEERVLYKAQAQLASGWDLLRW</sequence>
<evidence type="ECO:0000256" key="2">
    <source>
        <dbReference type="ARBA" id="ARBA00022801"/>
    </source>
</evidence>
<dbReference type="Gene3D" id="3.40.50.1820">
    <property type="entry name" value="alpha/beta hydrolase"/>
    <property type="match status" value="1"/>
</dbReference>
<evidence type="ECO:0000256" key="4">
    <source>
        <dbReference type="SAM" id="Phobius"/>
    </source>
</evidence>
<evidence type="ECO:0000259" key="5">
    <source>
        <dbReference type="Pfam" id="PF00561"/>
    </source>
</evidence>
<dbReference type="SUPFAM" id="SSF53474">
    <property type="entry name" value="alpha/beta-Hydrolases"/>
    <property type="match status" value="1"/>
</dbReference>
<dbReference type="Pfam" id="PF08386">
    <property type="entry name" value="Abhydrolase_4"/>
    <property type="match status" value="1"/>
</dbReference>
<protein>
    <submittedName>
        <fullName evidence="7">Alpha/Beta hydrolase protein</fullName>
    </submittedName>
</protein>
<reference evidence="8" key="1">
    <citation type="submission" date="2016-02" db="EMBL/GenBank/DDBJ databases">
        <title>Draft genome sequence of Microdochium bolleyi, a fungal endophyte of beachgrass.</title>
        <authorList>
            <consortium name="DOE Joint Genome Institute"/>
            <person name="David A.S."/>
            <person name="May G."/>
            <person name="Haridas S."/>
            <person name="Lim J."/>
            <person name="Wang M."/>
            <person name="Labutti K."/>
            <person name="Lipzen A."/>
            <person name="Barry K."/>
            <person name="Grigoriev I.V."/>
        </authorList>
    </citation>
    <scope>NUCLEOTIDE SEQUENCE [LARGE SCALE GENOMIC DNA]</scope>
    <source>
        <strain evidence="8">J235TASD1</strain>
    </source>
</reference>
<evidence type="ECO:0000256" key="1">
    <source>
        <dbReference type="ARBA" id="ARBA00010088"/>
    </source>
</evidence>
<feature type="domain" description="AB hydrolase-1" evidence="5">
    <location>
        <begin position="125"/>
        <end position="279"/>
    </location>
</feature>
<dbReference type="InterPro" id="IPR000073">
    <property type="entry name" value="AB_hydrolase_1"/>
</dbReference>
<comment type="similarity">
    <text evidence="1">Belongs to the peptidase S33 family.</text>
</comment>
<feature type="compositionally biased region" description="Low complexity" evidence="3">
    <location>
        <begin position="10"/>
        <end position="21"/>
    </location>
</feature>
<evidence type="ECO:0000259" key="6">
    <source>
        <dbReference type="Pfam" id="PF08386"/>
    </source>
</evidence>
<name>A0A136J4N6_9PEZI</name>
<dbReference type="PANTHER" id="PTHR43248">
    <property type="entry name" value="2-SUCCINYL-6-HYDROXY-2,4-CYCLOHEXADIENE-1-CARBOXYLATE SYNTHASE"/>
    <property type="match status" value="1"/>
</dbReference>
<dbReference type="InterPro" id="IPR029058">
    <property type="entry name" value="AB_hydrolase_fold"/>
</dbReference>
<keyword evidence="4" id="KW-0812">Transmembrane</keyword>
<evidence type="ECO:0000256" key="3">
    <source>
        <dbReference type="SAM" id="MobiDB-lite"/>
    </source>
</evidence>
<dbReference type="OrthoDB" id="425534at2759"/>
<dbReference type="Pfam" id="PF00561">
    <property type="entry name" value="Abhydrolase_1"/>
    <property type="match status" value="1"/>
</dbReference>
<feature type="region of interest" description="Disordered" evidence="3">
    <location>
        <begin position="1"/>
        <end position="21"/>
    </location>
</feature>
<dbReference type="Proteomes" id="UP000070501">
    <property type="component" value="Unassembled WGS sequence"/>
</dbReference>
<evidence type="ECO:0000313" key="8">
    <source>
        <dbReference type="Proteomes" id="UP000070501"/>
    </source>
</evidence>
<feature type="domain" description="Peptidase S33 tripeptidyl aminopeptidase-like C-terminal" evidence="6">
    <location>
        <begin position="454"/>
        <end position="538"/>
    </location>
</feature>
<organism evidence="7 8">
    <name type="scientific">Microdochium bolleyi</name>
    <dbReference type="NCBI Taxonomy" id="196109"/>
    <lineage>
        <taxon>Eukaryota</taxon>
        <taxon>Fungi</taxon>
        <taxon>Dikarya</taxon>
        <taxon>Ascomycota</taxon>
        <taxon>Pezizomycotina</taxon>
        <taxon>Sordariomycetes</taxon>
        <taxon>Xylariomycetidae</taxon>
        <taxon>Xylariales</taxon>
        <taxon>Microdochiaceae</taxon>
        <taxon>Microdochium</taxon>
    </lineage>
</organism>
<proteinExistence type="inferred from homology"/>
<dbReference type="AlphaFoldDB" id="A0A136J4N6"/>
<feature type="transmembrane region" description="Helical" evidence="4">
    <location>
        <begin position="30"/>
        <end position="51"/>
    </location>
</feature>
<accession>A0A136J4N6</accession>